<gene>
    <name evidence="5 6" type="primary">sepF</name>
    <name evidence="6" type="ORF">LCB40_16160</name>
</gene>
<keyword evidence="5" id="KW-0963">Cytoplasm</keyword>
<dbReference type="EMBL" id="BMAY01000017">
    <property type="protein sequence ID" value="GFZ27736.1"/>
    <property type="molecule type" value="Genomic_DNA"/>
</dbReference>
<comment type="subcellular location">
    <subcellularLocation>
        <location evidence="5">Cytoplasm</location>
    </subcellularLocation>
    <text evidence="5">Localizes to the division site, in a FtsZ-dependent manner.</text>
</comment>
<sequence length="146" mass="16523">MVLEKLNHFFGLNEEEEDTENQAYTNEDNVTTEIPQNKGNLHRDNVVSLQDHVQPQKSQILLYEPRVFSDAKDVAQNLLSGKAVIVNFSRMEDEPSRRVVDFVTGTVYALGGKIQRVGDKIFLATPPKFETDGKITDMLDKKDQLG</sequence>
<dbReference type="GO" id="GO:0005737">
    <property type="term" value="C:cytoplasm"/>
    <property type="evidence" value="ECO:0007669"/>
    <property type="project" value="UniProtKB-SubCell"/>
</dbReference>
<dbReference type="PANTHER" id="PTHR35798">
    <property type="entry name" value="CELL DIVISION PROTEIN SEPF"/>
    <property type="match status" value="1"/>
</dbReference>
<dbReference type="PANTHER" id="PTHR35798:SF1">
    <property type="entry name" value="CELL DIVISION PROTEIN SEPF"/>
    <property type="match status" value="1"/>
</dbReference>
<dbReference type="AlphaFoldDB" id="A0A916VI34"/>
<dbReference type="GO" id="GO:0043093">
    <property type="term" value="P:FtsZ-dependent cytokinesis"/>
    <property type="evidence" value="ECO:0007669"/>
    <property type="project" value="UniProtKB-UniRule"/>
</dbReference>
<evidence type="ECO:0000256" key="1">
    <source>
        <dbReference type="ARBA" id="ARBA00022618"/>
    </source>
</evidence>
<dbReference type="InterPro" id="IPR023052">
    <property type="entry name" value="Cell_div_SepF"/>
</dbReference>
<name>A0A916VI34_9LACO</name>
<protein>
    <recommendedName>
        <fullName evidence="5">Cell division protein SepF</fullName>
    </recommendedName>
</protein>
<comment type="similarity">
    <text evidence="5">Belongs to the SepF family.</text>
</comment>
<dbReference type="GO" id="GO:0000917">
    <property type="term" value="P:division septum assembly"/>
    <property type="evidence" value="ECO:0007669"/>
    <property type="project" value="UniProtKB-KW"/>
</dbReference>
<evidence type="ECO:0000256" key="2">
    <source>
        <dbReference type="ARBA" id="ARBA00023210"/>
    </source>
</evidence>
<comment type="subunit">
    <text evidence="5">Homodimer. Interacts with FtsZ.</text>
</comment>
<evidence type="ECO:0000256" key="5">
    <source>
        <dbReference type="HAMAP-Rule" id="MF_01197"/>
    </source>
</evidence>
<dbReference type="Pfam" id="PF04472">
    <property type="entry name" value="SepF"/>
    <property type="match status" value="1"/>
</dbReference>
<dbReference type="InterPro" id="IPR038594">
    <property type="entry name" value="SepF-like_sf"/>
</dbReference>
<dbReference type="RefSeq" id="WP_212781416.1">
    <property type="nucleotide sequence ID" value="NZ_BMAY01000017.1"/>
</dbReference>
<evidence type="ECO:0000313" key="7">
    <source>
        <dbReference type="Proteomes" id="UP000677218"/>
    </source>
</evidence>
<keyword evidence="1 5" id="KW-0132">Cell division</keyword>
<keyword evidence="3 5" id="KW-0131">Cell cycle</keyword>
<evidence type="ECO:0000256" key="3">
    <source>
        <dbReference type="ARBA" id="ARBA00023306"/>
    </source>
</evidence>
<evidence type="ECO:0000256" key="4">
    <source>
        <dbReference type="ARBA" id="ARBA00044936"/>
    </source>
</evidence>
<dbReference type="InterPro" id="IPR007561">
    <property type="entry name" value="Cell_div_SepF/SepF-rel"/>
</dbReference>
<evidence type="ECO:0000313" key="6">
    <source>
        <dbReference type="EMBL" id="GFZ27736.1"/>
    </source>
</evidence>
<organism evidence="6 7">
    <name type="scientific">Lactobacillus corticis</name>
    <dbReference type="NCBI Taxonomy" id="2201249"/>
    <lineage>
        <taxon>Bacteria</taxon>
        <taxon>Bacillati</taxon>
        <taxon>Bacillota</taxon>
        <taxon>Bacilli</taxon>
        <taxon>Lactobacillales</taxon>
        <taxon>Lactobacillaceae</taxon>
        <taxon>Lactobacillus</taxon>
    </lineage>
</organism>
<comment type="function">
    <text evidence="4 5">Cell division protein that is part of the divisome complex and is recruited early to the Z-ring. Probably stimulates Z-ring formation, perhaps through the cross-linking of FtsZ protofilaments. Its function overlaps with FtsA.</text>
</comment>
<accession>A0A916VI34</accession>
<dbReference type="Proteomes" id="UP000677218">
    <property type="component" value="Unassembled WGS sequence"/>
</dbReference>
<comment type="caution">
    <text evidence="6">The sequence shown here is derived from an EMBL/GenBank/DDBJ whole genome shotgun (WGS) entry which is preliminary data.</text>
</comment>
<reference evidence="6" key="1">
    <citation type="submission" date="2020-08" db="EMBL/GenBank/DDBJ databases">
        <title>Taxonomic study for Lactobacillus species isolated from hardwood bark.</title>
        <authorList>
            <person name="Tohno M."/>
            <person name="Tanizawa Y."/>
        </authorList>
    </citation>
    <scope>NUCLEOTIDE SEQUENCE</scope>
    <source>
        <strain evidence="6">B40</strain>
    </source>
</reference>
<dbReference type="HAMAP" id="MF_01197">
    <property type="entry name" value="SepF"/>
    <property type="match status" value="1"/>
</dbReference>
<proteinExistence type="inferred from homology"/>
<keyword evidence="2 5" id="KW-0717">Septation</keyword>
<keyword evidence="7" id="KW-1185">Reference proteome</keyword>
<dbReference type="Gene3D" id="3.30.110.150">
    <property type="entry name" value="SepF-like protein"/>
    <property type="match status" value="1"/>
</dbReference>